<dbReference type="FunFam" id="1.20.920.10:FF:000008">
    <property type="entry name" value="Bromodomain and WD repeat domain containing 3"/>
    <property type="match status" value="1"/>
</dbReference>
<dbReference type="InterPro" id="IPR052060">
    <property type="entry name" value="Bromo_WD_repeat"/>
</dbReference>
<gene>
    <name evidence="10" type="ORF">SUZIE_200950</name>
</gene>
<keyword evidence="1" id="KW-0597">Phosphoprotein</keyword>
<feature type="domain" description="Bromo" evidence="9">
    <location>
        <begin position="886"/>
        <end position="956"/>
    </location>
</feature>
<keyword evidence="8" id="KW-0812">Transmembrane</keyword>
<feature type="region of interest" description="Disordered" evidence="7">
    <location>
        <begin position="1412"/>
        <end position="1631"/>
    </location>
</feature>
<dbReference type="Pfam" id="PF25313">
    <property type="entry name" value="BRWD_AD"/>
    <property type="match status" value="1"/>
</dbReference>
<feature type="compositionally biased region" description="Basic residues" evidence="7">
    <location>
        <begin position="1725"/>
        <end position="1737"/>
    </location>
</feature>
<dbReference type="SUPFAM" id="SSF47370">
    <property type="entry name" value="Bromodomain"/>
    <property type="match status" value="2"/>
</dbReference>
<feature type="compositionally biased region" description="Polar residues" evidence="7">
    <location>
        <begin position="1428"/>
        <end position="1443"/>
    </location>
</feature>
<feature type="region of interest" description="Disordered" evidence="7">
    <location>
        <begin position="337"/>
        <end position="368"/>
    </location>
</feature>
<dbReference type="PANTHER" id="PTHR16266:SF26">
    <property type="entry name" value="BROMODOMAIN AND WD REPEAT-CONTAINING PROTEIN 1"/>
    <property type="match status" value="1"/>
</dbReference>
<dbReference type="Pfam" id="PF00400">
    <property type="entry name" value="WD40"/>
    <property type="match status" value="1"/>
</dbReference>
<evidence type="ECO:0000256" key="1">
    <source>
        <dbReference type="ARBA" id="ARBA00022553"/>
    </source>
</evidence>
<feature type="compositionally biased region" description="Polar residues" evidence="7">
    <location>
        <begin position="1557"/>
        <end position="1568"/>
    </location>
</feature>
<dbReference type="Proteomes" id="UP001166674">
    <property type="component" value="Unassembled WGS sequence"/>
</dbReference>
<dbReference type="InterPro" id="IPR036322">
    <property type="entry name" value="WD40_repeat_dom_sf"/>
</dbReference>
<feature type="region of interest" description="Disordered" evidence="7">
    <location>
        <begin position="1202"/>
        <end position="1221"/>
    </location>
</feature>
<feature type="compositionally biased region" description="Basic and acidic residues" evidence="7">
    <location>
        <begin position="1106"/>
        <end position="1118"/>
    </location>
</feature>
<feature type="compositionally biased region" description="Low complexity" evidence="7">
    <location>
        <begin position="1048"/>
        <end position="1064"/>
    </location>
</feature>
<dbReference type="Gene3D" id="2.130.10.10">
    <property type="entry name" value="YVTN repeat-like/Quinoprotein amine dehydrogenase"/>
    <property type="match status" value="1"/>
</dbReference>
<feature type="region of interest" description="Disordered" evidence="7">
    <location>
        <begin position="450"/>
        <end position="481"/>
    </location>
</feature>
<feature type="compositionally biased region" description="Acidic residues" evidence="7">
    <location>
        <begin position="832"/>
        <end position="844"/>
    </location>
</feature>
<feature type="compositionally biased region" description="Polar residues" evidence="7">
    <location>
        <begin position="1704"/>
        <end position="1715"/>
    </location>
</feature>
<keyword evidence="8" id="KW-1133">Transmembrane helix</keyword>
<feature type="region of interest" description="Disordered" evidence="7">
    <location>
        <begin position="1048"/>
        <end position="1149"/>
    </location>
</feature>
<feature type="compositionally biased region" description="Polar residues" evidence="7">
    <location>
        <begin position="1331"/>
        <end position="1342"/>
    </location>
</feature>
<evidence type="ECO:0000256" key="4">
    <source>
        <dbReference type="ARBA" id="ARBA00023117"/>
    </source>
</evidence>
<dbReference type="PANTHER" id="PTHR16266">
    <property type="entry name" value="WD REPEAT DOMAIN 9"/>
    <property type="match status" value="1"/>
</dbReference>
<evidence type="ECO:0000313" key="10">
    <source>
        <dbReference type="EMBL" id="MBZ3889038.1"/>
    </source>
</evidence>
<keyword evidence="4 5" id="KW-0103">Bromodomain</keyword>
<dbReference type="InterPro" id="IPR019775">
    <property type="entry name" value="WD40_repeat_CS"/>
</dbReference>
<dbReference type="GO" id="GO:0006357">
    <property type="term" value="P:regulation of transcription by RNA polymerase II"/>
    <property type="evidence" value="ECO:0007669"/>
    <property type="project" value="TreeGrafter"/>
</dbReference>
<evidence type="ECO:0000256" key="6">
    <source>
        <dbReference type="PROSITE-ProRule" id="PRU00221"/>
    </source>
</evidence>
<proteinExistence type="predicted"/>
<feature type="domain" description="Bromo" evidence="9">
    <location>
        <begin position="732"/>
        <end position="802"/>
    </location>
</feature>
<dbReference type="InterPro" id="IPR001487">
    <property type="entry name" value="Bromodomain"/>
</dbReference>
<feature type="region of interest" description="Disordered" evidence="7">
    <location>
        <begin position="1679"/>
        <end position="1753"/>
    </location>
</feature>
<dbReference type="Gene3D" id="2.30.30.1040">
    <property type="match status" value="1"/>
</dbReference>
<protein>
    <submittedName>
        <fullName evidence="10">Bromodomain and WD repeat-containing protein 1</fullName>
    </submittedName>
</protein>
<dbReference type="InterPro" id="IPR001680">
    <property type="entry name" value="WD40_rpt"/>
</dbReference>
<evidence type="ECO:0000313" key="11">
    <source>
        <dbReference type="Proteomes" id="UP001166674"/>
    </source>
</evidence>
<feature type="compositionally biased region" description="Polar residues" evidence="7">
    <location>
        <begin position="1615"/>
        <end position="1631"/>
    </location>
</feature>
<feature type="compositionally biased region" description="Basic residues" evidence="7">
    <location>
        <begin position="462"/>
        <end position="473"/>
    </location>
</feature>
<dbReference type="GO" id="GO:0007010">
    <property type="term" value="P:cytoskeleton organization"/>
    <property type="evidence" value="ECO:0007669"/>
    <property type="project" value="TreeGrafter"/>
</dbReference>
<feature type="region of interest" description="Disordered" evidence="7">
    <location>
        <begin position="826"/>
        <end position="859"/>
    </location>
</feature>
<dbReference type="SUPFAM" id="SSF50978">
    <property type="entry name" value="WD40 repeat-like"/>
    <property type="match status" value="1"/>
</dbReference>
<feature type="compositionally biased region" description="Low complexity" evidence="7">
    <location>
        <begin position="1090"/>
        <end position="1105"/>
    </location>
</feature>
<dbReference type="GO" id="GO:0008360">
    <property type="term" value="P:regulation of cell shape"/>
    <property type="evidence" value="ECO:0007669"/>
    <property type="project" value="TreeGrafter"/>
</dbReference>
<dbReference type="PROSITE" id="PS50294">
    <property type="entry name" value="WD_REPEATS_REGION"/>
    <property type="match status" value="1"/>
</dbReference>
<keyword evidence="3" id="KW-0677">Repeat</keyword>
<dbReference type="SMART" id="SM00297">
    <property type="entry name" value="BROMO"/>
    <property type="match status" value="2"/>
</dbReference>
<evidence type="ECO:0000256" key="7">
    <source>
        <dbReference type="SAM" id="MobiDB-lite"/>
    </source>
</evidence>
<reference evidence="10" key="1">
    <citation type="submission" date="2020-03" db="EMBL/GenBank/DDBJ databases">
        <title>Studies in the Genomics of Life Span.</title>
        <authorList>
            <person name="Glass D."/>
        </authorList>
    </citation>
    <scope>NUCLEOTIDE SEQUENCE</scope>
    <source>
        <strain evidence="10">SUZIE</strain>
        <tissue evidence="10">Muscle</tissue>
    </source>
</reference>
<dbReference type="GO" id="GO:0005634">
    <property type="term" value="C:nucleus"/>
    <property type="evidence" value="ECO:0007669"/>
    <property type="project" value="TreeGrafter"/>
</dbReference>
<evidence type="ECO:0000256" key="8">
    <source>
        <dbReference type="SAM" id="Phobius"/>
    </source>
</evidence>
<keyword evidence="11" id="KW-1185">Reference proteome</keyword>
<dbReference type="FunFam" id="2.30.30.1040:FF:000003">
    <property type="entry name" value="Bromodomain and WD repeat domain containing 1"/>
    <property type="match status" value="1"/>
</dbReference>
<feature type="repeat" description="WD" evidence="6">
    <location>
        <begin position="101"/>
        <end position="143"/>
    </location>
</feature>
<keyword evidence="2 6" id="KW-0853">WD repeat</keyword>
<feature type="transmembrane region" description="Helical" evidence="8">
    <location>
        <begin position="49"/>
        <end position="70"/>
    </location>
</feature>
<dbReference type="PROSITE" id="PS00678">
    <property type="entry name" value="WD_REPEATS_1"/>
    <property type="match status" value="1"/>
</dbReference>
<dbReference type="PRINTS" id="PR00503">
    <property type="entry name" value="BROMODOMAIN"/>
</dbReference>
<dbReference type="InterPro" id="IPR036427">
    <property type="entry name" value="Bromodomain-like_sf"/>
</dbReference>
<dbReference type="Pfam" id="PF00439">
    <property type="entry name" value="Bromodomain"/>
    <property type="match status" value="2"/>
</dbReference>
<dbReference type="Gene3D" id="1.20.920.10">
    <property type="entry name" value="Bromodomain-like"/>
    <property type="match status" value="2"/>
</dbReference>
<feature type="compositionally biased region" description="Polar residues" evidence="7">
    <location>
        <begin position="1585"/>
        <end position="1603"/>
    </location>
</feature>
<keyword evidence="8" id="KW-0472">Membrane</keyword>
<feature type="compositionally biased region" description="Basic and acidic residues" evidence="7">
    <location>
        <begin position="1679"/>
        <end position="1689"/>
    </location>
</feature>
<feature type="compositionally biased region" description="Polar residues" evidence="7">
    <location>
        <begin position="356"/>
        <end position="366"/>
    </location>
</feature>
<comment type="caution">
    <text evidence="10">The sequence shown here is derived from an EMBL/GenBank/DDBJ whole genome shotgun (WGS) entry which is preliminary data.</text>
</comment>
<accession>A0AA41NER8</accession>
<feature type="compositionally biased region" description="Basic and acidic residues" evidence="7">
    <location>
        <begin position="1738"/>
        <end position="1751"/>
    </location>
</feature>
<feature type="compositionally biased region" description="Basic residues" evidence="7">
    <location>
        <begin position="1132"/>
        <end position="1141"/>
    </location>
</feature>
<evidence type="ECO:0000256" key="2">
    <source>
        <dbReference type="ARBA" id="ARBA00022574"/>
    </source>
</evidence>
<feature type="compositionally biased region" description="Low complexity" evidence="7">
    <location>
        <begin position="409"/>
        <end position="421"/>
    </location>
</feature>
<dbReference type="PROSITE" id="PS50082">
    <property type="entry name" value="WD_REPEATS_2"/>
    <property type="match status" value="1"/>
</dbReference>
<dbReference type="FunFam" id="1.20.920.10:FF:000017">
    <property type="entry name" value="Bromodomain and WD repeat domain containing 1"/>
    <property type="match status" value="1"/>
</dbReference>
<organism evidence="10 11">
    <name type="scientific">Sciurus carolinensis</name>
    <name type="common">Eastern gray squirrel</name>
    <dbReference type="NCBI Taxonomy" id="30640"/>
    <lineage>
        <taxon>Eukaryota</taxon>
        <taxon>Metazoa</taxon>
        <taxon>Chordata</taxon>
        <taxon>Craniata</taxon>
        <taxon>Vertebrata</taxon>
        <taxon>Euteleostomi</taxon>
        <taxon>Mammalia</taxon>
        <taxon>Eutheria</taxon>
        <taxon>Euarchontoglires</taxon>
        <taxon>Glires</taxon>
        <taxon>Rodentia</taxon>
        <taxon>Sciuromorpha</taxon>
        <taxon>Sciuridae</taxon>
        <taxon>Sciurinae</taxon>
        <taxon>Sciurini</taxon>
        <taxon>Sciurus</taxon>
    </lineage>
</organism>
<feature type="compositionally biased region" description="Polar residues" evidence="7">
    <location>
        <begin position="1476"/>
        <end position="1491"/>
    </location>
</feature>
<dbReference type="CDD" id="cd05496">
    <property type="entry name" value="Bromo_WDR9_II"/>
    <property type="match status" value="1"/>
</dbReference>
<sequence>MGSWFPGGRQQPALRPADWAMEKLRRVLSGQDDEEQDASSLSFNTRLKWFIICFVAGIFFSILGTGLLWLPGDIKLFAVFYTLLPKRLDWEGNEHSRSYEELGHADEVFVLETHPFDSRIMLSAGHDGSIFIWDITKGTKMKHYFNMIEGQGHGAVFDCKFSQDGQHFACTDSHGHLLIFGFGCSKPYEKIPDQMFFHTDYRPLIRDSNNYVLDEQTQQAPHLMPPPFLVDVDGNPHPTKYQRLVPGRENSADEHLVPQLGYVATSDGEVIEQIISLQTNDNGERSPESSILDGMIRQLQQQQDQRMGADQDIVPSGFPNGQETPRRGFRRLSLDIQSPPNIGLRRSGQVEGVRQMHQNAPRSQIATERDLQAWKRRVVVPEETSCDQSEGSYSSEEDEWKSDRKSESYSESSSDSSSRYSDWTADAGINLQPPLRTSCRRRITRFCSSSEDEISTENLSPPKRRRKRKKESKPKKENLRRMTPAELASLEHLYEFHPPVWITDTTLRKSPFVPQMGDEVIYFRQGHEAYIEAVRRNNIYELNPNKEPWRKMDLRDQELVKIVGIRYEVGPPTLCCLKLAFIDPATGRLMDKSFSIRYHDMPDVIDFLVLRQFYDEARQRNWQSCDRFRSIIDDAWWFGTVLSQEPYQPQYPDSHFQCYIVRWDNTEIEKLSPWDMEPIPDNVDPPEELGASISVTADELERLLYKPQVGEWGQKSRDEECDRIISGIDQLLNLDIAAAFAGPVDLCTYPKYCTVIAYPTDLYTIRMRLVNRFYRRLSALIWEVRYIEHNARTFNEPESVIARSAKKITDQLLKFIKNQDCTNISELSNTSENDEQNAEDLDDSDLPKTSSGRRRAHGWKVRSNTAASYVESNWKKQCKELVNLIFQCEDSEPFRQPVDLVEYPDYRDIIDTPMDFGTVRETLEAGNYDSPLEFCKDIRLIFSNAKAYTPNKRSKIYSMTLRLSALFEEKMKKISSDFKIGQKFNEKLRRSQRFKQRQNANGVVQANKSIRNVKQKQLKSQTKVIPELVGSAQSTSSRAAYSAAHKASAGVSSGLTSGDSSDSAESSKRMRRSRPVSLRNNSVLSESEMEYSLATSSSSSASNSSEESKESSRAHESSLRSGLSRGSNLRVTRNRAARRKSGPVYLENGCGRKATRKRVYLSDSDNNSLETSEILKARAGNNRKVLRKCAAVAANKIKLMSDVEENSSSESMCSGRKLPHRNASAVARKKLLHNSDDDQSLKSEIEEEELKDQGQSLPASSSHAAKNTVNDSENGDSESESDLRVARKNWHTNGYKSHIPATSKTKFLKIESSEEDSKSHDSDDGHRTAGPSISGQKLQAESISEEADSEPGNNAFRKNANFFKKAKILSDSEDSESEEKDREDGRCHKMEMSPVSGNLKCESLAVPQCLSDHVSETDLDSDDDQTEGKPNTVTNDSAPQDNGQSRKVSRKRVCSSDSENNSKVIKKSSKARTGSLRITRSSMSTTASTLRLRSDAEDVCSGSVCTRSKRGRKQPPRPACTTARKVPSDCEEEVPCEVPNEQYACGGEPPEPDTEGSAGSCSRSLNGDSDSEGIWNSEHSRHINNHNTSVPSKTKNSSVGSSEGDSKNHVPGSEISRNFSSESTFAQKMTTENNFEEELNYGLRRWNGRRLRTYGKAPFSKTKVIHDSHATAETEIKRKRLHPESENVKTAEATGSTKCGPDTSPKSSDLGSVTESDVDCTGNTKTKKRKTKGKAKVVRKESVPRDREPKTKMPACMHNQKDAVQMPSETLKPKMVPEKVPRRCATVAANKIKIMSNLKETISGPENVWIRKSSRKLPHRNASAAAKKKLLNVYKEDDTTINSESEKELEDINSKVIFFRRFRSWKEKAQ</sequence>
<evidence type="ECO:0000256" key="5">
    <source>
        <dbReference type="PROSITE-ProRule" id="PRU00035"/>
    </source>
</evidence>
<feature type="compositionally biased region" description="Low complexity" evidence="7">
    <location>
        <begin position="1353"/>
        <end position="1363"/>
    </location>
</feature>
<dbReference type="InterPro" id="IPR057451">
    <property type="entry name" value="BRWD/PHIP_AD"/>
</dbReference>
<feature type="region of interest" description="Disordered" evidence="7">
    <location>
        <begin position="380"/>
        <end position="422"/>
    </location>
</feature>
<dbReference type="PROSITE" id="PS50014">
    <property type="entry name" value="BROMODOMAIN_2"/>
    <property type="match status" value="2"/>
</dbReference>
<dbReference type="InterPro" id="IPR015943">
    <property type="entry name" value="WD40/YVTN_repeat-like_dom_sf"/>
</dbReference>
<feature type="compositionally biased region" description="Basic and acidic residues" evidence="7">
    <location>
        <begin position="1308"/>
        <end position="1327"/>
    </location>
</feature>
<dbReference type="CDD" id="cd05529">
    <property type="entry name" value="Bromo_WDR9_I_like"/>
    <property type="match status" value="1"/>
</dbReference>
<feature type="region of interest" description="Disordered" evidence="7">
    <location>
        <begin position="1247"/>
        <end position="1399"/>
    </location>
</feature>
<evidence type="ECO:0000256" key="3">
    <source>
        <dbReference type="ARBA" id="ARBA00022737"/>
    </source>
</evidence>
<dbReference type="InterPro" id="IPR018359">
    <property type="entry name" value="Bromodomain_CS"/>
</dbReference>
<dbReference type="PROSITE" id="PS00633">
    <property type="entry name" value="BROMODOMAIN_1"/>
    <property type="match status" value="1"/>
</dbReference>
<evidence type="ECO:0000259" key="9">
    <source>
        <dbReference type="PROSITE" id="PS50014"/>
    </source>
</evidence>
<dbReference type="SMART" id="SM00320">
    <property type="entry name" value="WD40"/>
    <property type="match status" value="2"/>
</dbReference>
<feature type="compositionally biased region" description="Basic and acidic residues" evidence="7">
    <location>
        <begin position="1379"/>
        <end position="1391"/>
    </location>
</feature>
<feature type="compositionally biased region" description="Polar residues" evidence="7">
    <location>
        <begin position="1254"/>
        <end position="1269"/>
    </location>
</feature>
<feature type="compositionally biased region" description="Polar residues" evidence="7">
    <location>
        <begin position="1291"/>
        <end position="1305"/>
    </location>
</feature>
<name>A0AA41NER8_SCICA</name>
<dbReference type="EMBL" id="JAATJV010428565">
    <property type="protein sequence ID" value="MBZ3889038.1"/>
    <property type="molecule type" value="Genomic_DNA"/>
</dbReference>